<feature type="domain" description="Ribosomal RNA small subunit methyltransferase E methyltransferase" evidence="13">
    <location>
        <begin position="80"/>
        <end position="247"/>
    </location>
</feature>
<evidence type="ECO:0000256" key="6">
    <source>
        <dbReference type="ARBA" id="ARBA00022552"/>
    </source>
</evidence>
<evidence type="ECO:0000256" key="8">
    <source>
        <dbReference type="ARBA" id="ARBA00022679"/>
    </source>
</evidence>
<dbReference type="RefSeq" id="WP_158032959.1">
    <property type="nucleotide sequence ID" value="NZ_ML708612.1"/>
</dbReference>
<evidence type="ECO:0000256" key="2">
    <source>
        <dbReference type="ARBA" id="ARBA00005528"/>
    </source>
</evidence>
<comment type="subcellular location">
    <subcellularLocation>
        <location evidence="1 12">Cytoplasm</location>
    </subcellularLocation>
</comment>
<dbReference type="InterPro" id="IPR046886">
    <property type="entry name" value="RsmE_MTase_dom"/>
</dbReference>
<evidence type="ECO:0000313" key="15">
    <source>
        <dbReference type="EMBL" id="KAA9395034.1"/>
    </source>
</evidence>
<comment type="similarity">
    <text evidence="2 12">Belongs to the RNA methyltransferase RsmE family.</text>
</comment>
<gene>
    <name evidence="15" type="ORF">FCK90_03755</name>
</gene>
<evidence type="ECO:0000256" key="11">
    <source>
        <dbReference type="ARBA" id="ARBA00047944"/>
    </source>
</evidence>
<dbReference type="SUPFAM" id="SSF75217">
    <property type="entry name" value="alpha/beta knot"/>
    <property type="match status" value="1"/>
</dbReference>
<keyword evidence="7 12" id="KW-0489">Methyltransferase</keyword>
<dbReference type="Gene3D" id="3.40.1280.10">
    <property type="match status" value="1"/>
</dbReference>
<feature type="domain" description="Ribosomal RNA small subunit methyltransferase E PUA-like" evidence="14">
    <location>
        <begin position="23"/>
        <end position="67"/>
    </location>
</feature>
<evidence type="ECO:0000256" key="10">
    <source>
        <dbReference type="ARBA" id="ARBA00025699"/>
    </source>
</evidence>
<keyword evidence="16" id="KW-1185">Reference proteome</keyword>
<proteinExistence type="inferred from homology"/>
<dbReference type="InterPro" id="IPR029028">
    <property type="entry name" value="Alpha/beta_knot_MTases"/>
</dbReference>
<dbReference type="NCBIfam" id="NF008693">
    <property type="entry name" value="PRK11713.2-3"/>
    <property type="match status" value="1"/>
</dbReference>
<dbReference type="InterPro" id="IPR029026">
    <property type="entry name" value="tRNA_m1G_MTases_N"/>
</dbReference>
<dbReference type="EC" id="2.1.1.193" evidence="3 12"/>
<keyword evidence="9 12" id="KW-0949">S-adenosyl-L-methionine</keyword>
<accession>A0A5J5KZD1</accession>
<evidence type="ECO:0000256" key="5">
    <source>
        <dbReference type="ARBA" id="ARBA00022490"/>
    </source>
</evidence>
<keyword evidence="6 12" id="KW-0698">rRNA processing</keyword>
<evidence type="ECO:0000256" key="7">
    <source>
        <dbReference type="ARBA" id="ARBA00022603"/>
    </source>
</evidence>
<dbReference type="Gene3D" id="2.40.240.20">
    <property type="entry name" value="Hypothetical PUA domain-like, domain 1"/>
    <property type="match status" value="1"/>
</dbReference>
<name>A0A5J5KZD1_9MICC</name>
<dbReference type="Pfam" id="PF04452">
    <property type="entry name" value="Methyltrans_RNA"/>
    <property type="match status" value="1"/>
</dbReference>
<evidence type="ECO:0000259" key="13">
    <source>
        <dbReference type="Pfam" id="PF04452"/>
    </source>
</evidence>
<protein>
    <recommendedName>
        <fullName evidence="4 12">Ribosomal RNA small subunit methyltransferase E</fullName>
        <ecNumber evidence="3 12">2.1.1.193</ecNumber>
    </recommendedName>
</protein>
<reference evidence="15 16" key="1">
    <citation type="submission" date="2019-05" db="EMBL/GenBank/DDBJ databases">
        <title>Kocuria coralli sp. nov., a novel actinobacterium isolated from coral reef seawater.</title>
        <authorList>
            <person name="Li J."/>
        </authorList>
    </citation>
    <scope>NUCLEOTIDE SEQUENCE [LARGE SCALE GENOMIC DNA]</scope>
    <source>
        <strain evidence="15 16">SCSIO 13007</strain>
    </source>
</reference>
<dbReference type="PANTHER" id="PTHR30027:SF3">
    <property type="entry name" value="16S RRNA (URACIL(1498)-N(3))-METHYLTRANSFERASE"/>
    <property type="match status" value="1"/>
</dbReference>
<dbReference type="Pfam" id="PF20260">
    <property type="entry name" value="PUA_4"/>
    <property type="match status" value="1"/>
</dbReference>
<dbReference type="CDD" id="cd18084">
    <property type="entry name" value="RsmE-like"/>
    <property type="match status" value="1"/>
</dbReference>
<dbReference type="OrthoDB" id="9808126at2"/>
<dbReference type="InterPro" id="IPR006700">
    <property type="entry name" value="RsmE"/>
</dbReference>
<dbReference type="GO" id="GO:0070475">
    <property type="term" value="P:rRNA base methylation"/>
    <property type="evidence" value="ECO:0007669"/>
    <property type="project" value="TreeGrafter"/>
</dbReference>
<dbReference type="PANTHER" id="PTHR30027">
    <property type="entry name" value="RIBOSOMAL RNA SMALL SUBUNIT METHYLTRANSFERASE E"/>
    <property type="match status" value="1"/>
</dbReference>
<evidence type="ECO:0000256" key="3">
    <source>
        <dbReference type="ARBA" id="ARBA00012328"/>
    </source>
</evidence>
<dbReference type="InterPro" id="IPR046887">
    <property type="entry name" value="RsmE_PUA-like"/>
</dbReference>
<dbReference type="PIRSF" id="PIRSF015601">
    <property type="entry name" value="MTase_slr0722"/>
    <property type="match status" value="1"/>
</dbReference>
<evidence type="ECO:0000256" key="9">
    <source>
        <dbReference type="ARBA" id="ARBA00022691"/>
    </source>
</evidence>
<dbReference type="Proteomes" id="UP000325957">
    <property type="component" value="Unassembled WGS sequence"/>
</dbReference>
<dbReference type="EMBL" id="SZWF01000003">
    <property type="protein sequence ID" value="KAA9395034.1"/>
    <property type="molecule type" value="Genomic_DNA"/>
</dbReference>
<dbReference type="InterPro" id="IPR015947">
    <property type="entry name" value="PUA-like_sf"/>
</dbReference>
<organism evidence="15 16">
    <name type="scientific">Kocuria coralli</name>
    <dbReference type="NCBI Taxonomy" id="1461025"/>
    <lineage>
        <taxon>Bacteria</taxon>
        <taxon>Bacillati</taxon>
        <taxon>Actinomycetota</taxon>
        <taxon>Actinomycetes</taxon>
        <taxon>Micrococcales</taxon>
        <taxon>Micrococcaceae</taxon>
        <taxon>Kocuria</taxon>
    </lineage>
</organism>
<comment type="function">
    <text evidence="10 12">Specifically methylates the N3 position of the uracil ring of uridine 1498 (m3U1498) in 16S rRNA. Acts on the fully assembled 30S ribosomal subunit.</text>
</comment>
<keyword evidence="8 12" id="KW-0808">Transferase</keyword>
<evidence type="ECO:0000256" key="4">
    <source>
        <dbReference type="ARBA" id="ARBA00013673"/>
    </source>
</evidence>
<evidence type="ECO:0000313" key="16">
    <source>
        <dbReference type="Proteomes" id="UP000325957"/>
    </source>
</evidence>
<keyword evidence="5 12" id="KW-0963">Cytoplasm</keyword>
<comment type="caution">
    <text evidence="15">The sequence shown here is derived from an EMBL/GenBank/DDBJ whole genome shotgun (WGS) entry which is preliminary data.</text>
</comment>
<dbReference type="NCBIfam" id="TIGR00046">
    <property type="entry name" value="RsmE family RNA methyltransferase"/>
    <property type="match status" value="1"/>
</dbReference>
<evidence type="ECO:0000256" key="1">
    <source>
        <dbReference type="ARBA" id="ARBA00004496"/>
    </source>
</evidence>
<evidence type="ECO:0000259" key="14">
    <source>
        <dbReference type="Pfam" id="PF20260"/>
    </source>
</evidence>
<dbReference type="GO" id="GO:0070042">
    <property type="term" value="F:rRNA (uridine-N3-)-methyltransferase activity"/>
    <property type="evidence" value="ECO:0007669"/>
    <property type="project" value="TreeGrafter"/>
</dbReference>
<dbReference type="GO" id="GO:0005737">
    <property type="term" value="C:cytoplasm"/>
    <property type="evidence" value="ECO:0007669"/>
    <property type="project" value="UniProtKB-SubCell"/>
</dbReference>
<dbReference type="SUPFAM" id="SSF88697">
    <property type="entry name" value="PUA domain-like"/>
    <property type="match status" value="1"/>
</dbReference>
<dbReference type="AlphaFoldDB" id="A0A5J5KZD1"/>
<evidence type="ECO:0000256" key="12">
    <source>
        <dbReference type="PIRNR" id="PIRNR015601"/>
    </source>
</evidence>
<sequence>MSLPVFRSDGPLGGVAAGDTVTLTGPEARHATTVRRLRSGEALDLVDGQGHRVTGLLRETGKDFLALEATDVSRTPERAPRLALVQALAKGDRDLQAVEACTELGVDAVTPWQAERSVARFRPDRAEKQLEKWRNTVVAAAKQSRRSLWPVLRDPVDSASLAALIGEETGTLWLVLHESASASLPAVLDELGETALGASSIAVIVGPEGGISDREAEMFRAAGARVVGLGPEVLRSSTAGAAAAAVLSVATGRWA</sequence>
<comment type="catalytic activity">
    <reaction evidence="11 12">
        <text>uridine(1498) in 16S rRNA + S-adenosyl-L-methionine = N(3)-methyluridine(1498) in 16S rRNA + S-adenosyl-L-homocysteine + H(+)</text>
        <dbReference type="Rhea" id="RHEA:42920"/>
        <dbReference type="Rhea" id="RHEA-COMP:10283"/>
        <dbReference type="Rhea" id="RHEA-COMP:10284"/>
        <dbReference type="ChEBI" id="CHEBI:15378"/>
        <dbReference type="ChEBI" id="CHEBI:57856"/>
        <dbReference type="ChEBI" id="CHEBI:59789"/>
        <dbReference type="ChEBI" id="CHEBI:65315"/>
        <dbReference type="ChEBI" id="CHEBI:74502"/>
        <dbReference type="EC" id="2.1.1.193"/>
    </reaction>
</comment>